<proteinExistence type="predicted"/>
<evidence type="ECO:0000313" key="1">
    <source>
        <dbReference type="EMBL" id="KAI3668061.1"/>
    </source>
</evidence>
<keyword evidence="2" id="KW-1185">Reference proteome</keyword>
<dbReference type="Proteomes" id="UP001055879">
    <property type="component" value="Linkage Group LG17"/>
</dbReference>
<gene>
    <name evidence="1" type="ORF">L6452_43136</name>
</gene>
<organism evidence="1 2">
    <name type="scientific">Arctium lappa</name>
    <name type="common">Greater burdock</name>
    <name type="synonym">Lappa major</name>
    <dbReference type="NCBI Taxonomy" id="4217"/>
    <lineage>
        <taxon>Eukaryota</taxon>
        <taxon>Viridiplantae</taxon>
        <taxon>Streptophyta</taxon>
        <taxon>Embryophyta</taxon>
        <taxon>Tracheophyta</taxon>
        <taxon>Spermatophyta</taxon>
        <taxon>Magnoliopsida</taxon>
        <taxon>eudicotyledons</taxon>
        <taxon>Gunneridae</taxon>
        <taxon>Pentapetalae</taxon>
        <taxon>asterids</taxon>
        <taxon>campanulids</taxon>
        <taxon>Asterales</taxon>
        <taxon>Asteraceae</taxon>
        <taxon>Carduoideae</taxon>
        <taxon>Cardueae</taxon>
        <taxon>Arctiinae</taxon>
        <taxon>Arctium</taxon>
    </lineage>
</organism>
<evidence type="ECO:0000313" key="2">
    <source>
        <dbReference type="Proteomes" id="UP001055879"/>
    </source>
</evidence>
<sequence length="219" mass="25310">MMDEQAEYDMEDLDKANDIVAEKDKEIQDLEAELEYFRNRYDEELMMGNAMVETENFQKYHLGNGKTDVKISNFNSKSGKAPVLDLHDEKRYILQCLSKLERKFHQVSSEQHTSIGKSNRNIHTEIENLEDLQADNGTQSKHKDSSTSNGSKKVDVGTLENEISDLNEWLEALEADSDFLEHACNTLQANGGIEFIQEIMYHLQDLRRIRFDRRCQSVA</sequence>
<protein>
    <submittedName>
        <fullName evidence="1">Uncharacterized protein</fullName>
    </submittedName>
</protein>
<name>A0ACB8XLB1_ARCLA</name>
<dbReference type="EMBL" id="CM042063">
    <property type="protein sequence ID" value="KAI3668061.1"/>
    <property type="molecule type" value="Genomic_DNA"/>
</dbReference>
<accession>A0ACB8XLB1</accession>
<reference evidence="1 2" key="2">
    <citation type="journal article" date="2022" name="Mol. Ecol. Resour.">
        <title>The genomes of chicory, endive, great burdock and yacon provide insights into Asteraceae paleo-polyploidization history and plant inulin production.</title>
        <authorList>
            <person name="Fan W."/>
            <person name="Wang S."/>
            <person name="Wang H."/>
            <person name="Wang A."/>
            <person name="Jiang F."/>
            <person name="Liu H."/>
            <person name="Zhao H."/>
            <person name="Xu D."/>
            <person name="Zhang Y."/>
        </authorList>
    </citation>
    <scope>NUCLEOTIDE SEQUENCE [LARGE SCALE GENOMIC DNA]</scope>
    <source>
        <strain evidence="2">cv. Niubang</strain>
    </source>
</reference>
<comment type="caution">
    <text evidence="1">The sequence shown here is derived from an EMBL/GenBank/DDBJ whole genome shotgun (WGS) entry which is preliminary data.</text>
</comment>
<reference evidence="2" key="1">
    <citation type="journal article" date="2022" name="Mol. Ecol. Resour.">
        <title>The genomes of chicory, endive, great burdock and yacon provide insights into Asteraceae palaeo-polyploidization history and plant inulin production.</title>
        <authorList>
            <person name="Fan W."/>
            <person name="Wang S."/>
            <person name="Wang H."/>
            <person name="Wang A."/>
            <person name="Jiang F."/>
            <person name="Liu H."/>
            <person name="Zhao H."/>
            <person name="Xu D."/>
            <person name="Zhang Y."/>
        </authorList>
    </citation>
    <scope>NUCLEOTIDE SEQUENCE [LARGE SCALE GENOMIC DNA]</scope>
    <source>
        <strain evidence="2">cv. Niubang</strain>
    </source>
</reference>